<organism evidence="2 3">
    <name type="scientific">Rotaria magnacalcarata</name>
    <dbReference type="NCBI Taxonomy" id="392030"/>
    <lineage>
        <taxon>Eukaryota</taxon>
        <taxon>Metazoa</taxon>
        <taxon>Spiralia</taxon>
        <taxon>Gnathifera</taxon>
        <taxon>Rotifera</taxon>
        <taxon>Eurotatoria</taxon>
        <taxon>Bdelloidea</taxon>
        <taxon>Philodinida</taxon>
        <taxon>Philodinidae</taxon>
        <taxon>Rotaria</taxon>
    </lineage>
</organism>
<dbReference type="Proteomes" id="UP000681720">
    <property type="component" value="Unassembled WGS sequence"/>
</dbReference>
<dbReference type="AlphaFoldDB" id="A0A8S3JTK0"/>
<dbReference type="EMBL" id="CAJOBJ010365824">
    <property type="protein sequence ID" value="CAF5220950.1"/>
    <property type="molecule type" value="Genomic_DNA"/>
</dbReference>
<protein>
    <submittedName>
        <fullName evidence="2">Uncharacterized protein</fullName>
    </submittedName>
</protein>
<reference evidence="2" key="1">
    <citation type="submission" date="2021-02" db="EMBL/GenBank/DDBJ databases">
        <authorList>
            <person name="Nowell W R."/>
        </authorList>
    </citation>
    <scope>NUCLEOTIDE SEQUENCE</scope>
</reference>
<proteinExistence type="predicted"/>
<accession>A0A8S3JTK0</accession>
<evidence type="ECO:0000256" key="1">
    <source>
        <dbReference type="SAM" id="MobiDB-lite"/>
    </source>
</evidence>
<sequence>DVLTQRLNEHLNYSTTLQTPTTSSSNSTSRSNNDSQRSTEEDEQQNFYSALPSRMFPVQNLQAFMFGFVVAIEKQDSLPSILNNRTVDKLCCAISNDHRSLEYWFGTSIHQNTYPRVPSENVLSACDFEQ</sequence>
<feature type="non-terminal residue" evidence="2">
    <location>
        <position position="1"/>
    </location>
</feature>
<comment type="caution">
    <text evidence="2">The sequence shown here is derived from an EMBL/GenBank/DDBJ whole genome shotgun (WGS) entry which is preliminary data.</text>
</comment>
<gene>
    <name evidence="2" type="ORF">GIL414_LOCUS84291</name>
</gene>
<evidence type="ECO:0000313" key="2">
    <source>
        <dbReference type="EMBL" id="CAF5220950.1"/>
    </source>
</evidence>
<feature type="region of interest" description="Disordered" evidence="1">
    <location>
        <begin position="11"/>
        <end position="45"/>
    </location>
</feature>
<feature type="compositionally biased region" description="Low complexity" evidence="1">
    <location>
        <begin position="14"/>
        <end position="36"/>
    </location>
</feature>
<name>A0A8S3JTK0_9BILA</name>
<evidence type="ECO:0000313" key="3">
    <source>
        <dbReference type="Proteomes" id="UP000681720"/>
    </source>
</evidence>